<dbReference type="GO" id="GO:0031510">
    <property type="term" value="C:SUMO activating enzyme complex"/>
    <property type="evidence" value="ECO:0007669"/>
    <property type="project" value="TreeGrafter"/>
</dbReference>
<proteinExistence type="predicted"/>
<feature type="region of interest" description="Disordered" evidence="1">
    <location>
        <begin position="1"/>
        <end position="23"/>
    </location>
</feature>
<evidence type="ECO:0000256" key="1">
    <source>
        <dbReference type="SAM" id="MobiDB-lite"/>
    </source>
</evidence>
<dbReference type="InterPro" id="IPR045886">
    <property type="entry name" value="ThiF/MoeB/HesA"/>
</dbReference>
<dbReference type="OrthoDB" id="412647at2759"/>
<dbReference type="GO" id="GO:0005737">
    <property type="term" value="C:cytoplasm"/>
    <property type="evidence" value="ECO:0007669"/>
    <property type="project" value="TreeGrafter"/>
</dbReference>
<protein>
    <submittedName>
        <fullName evidence="2">Smt3-activating enzyme E1 N subunit</fullName>
    </submittedName>
</protein>
<dbReference type="GO" id="GO:0016925">
    <property type="term" value="P:protein sumoylation"/>
    <property type="evidence" value="ECO:0007669"/>
    <property type="project" value="TreeGrafter"/>
</dbReference>
<dbReference type="HOGENOM" id="CLU_002556_4_1_1"/>
<dbReference type="EMBL" id="AP006485">
    <property type="protein sequence ID" value="BAM79050.1"/>
    <property type="molecule type" value="Genomic_DNA"/>
</dbReference>
<dbReference type="InterPro" id="IPR035985">
    <property type="entry name" value="Ubiquitin-activating_enz"/>
</dbReference>
<organism evidence="2 3">
    <name type="scientific">Cyanidioschyzon merolae (strain NIES-3377 / 10D)</name>
    <name type="common">Unicellular red alga</name>
    <dbReference type="NCBI Taxonomy" id="280699"/>
    <lineage>
        <taxon>Eukaryota</taxon>
        <taxon>Rhodophyta</taxon>
        <taxon>Bangiophyceae</taxon>
        <taxon>Cyanidiales</taxon>
        <taxon>Cyanidiaceae</taxon>
        <taxon>Cyanidioschyzon</taxon>
    </lineage>
</organism>
<dbReference type="AlphaFoldDB" id="M1V400"/>
<dbReference type="STRING" id="280699.M1V400"/>
<dbReference type="SUPFAM" id="SSF69572">
    <property type="entry name" value="Activating enzymes of the ubiquitin-like proteins"/>
    <property type="match status" value="2"/>
</dbReference>
<sequence>MRKRVRETSPKDAPKEDPESALTRHEAEVYDRQLRLWGHGAQWRLSQSCALMVVLSRGTSDLLWFELAKNLVLAGIGHLTVSAWLSNPGKYEGTTESDSCAVCGEGLAPISETQAFRDIKEMNPFVTVEPGPDAGSLLKSVENLVNLNANCVCIVSPDFEEPNPPSSNTSDDMTPCTRLAEFCAELNIPCFIAASIGYCCGFFVSEPEENEHSCIQVAEASNKRTSPGGMRFRRAEQHAKPAAVQDPSQNHPRWKSTYGNILAKLRDVSQDDASLNIANEDAWRPFLRWMTFRRMRMPHPLYKVIGATARSALFAENDDSIPTSGNVVDALGWNFPPLAKVIGGIWSLEVIKMLAGIDHTQYFGNFFFFDGMTACGAFTKLVTSDISIEPSRADP</sequence>
<dbReference type="OMA" id="HEFTIVC"/>
<evidence type="ECO:0000313" key="3">
    <source>
        <dbReference type="Proteomes" id="UP000007014"/>
    </source>
</evidence>
<dbReference type="PANTHER" id="PTHR10953:SF162">
    <property type="entry name" value="SUMO-ACTIVATING ENZYME SUBUNIT 1"/>
    <property type="match status" value="1"/>
</dbReference>
<dbReference type="RefSeq" id="XP_005535336.1">
    <property type="nucleotide sequence ID" value="XM_005535279.1"/>
</dbReference>
<dbReference type="Gene3D" id="3.40.50.720">
    <property type="entry name" value="NAD(P)-binding Rossmann-like Domain"/>
    <property type="match status" value="2"/>
</dbReference>
<reference evidence="2 3" key="2">
    <citation type="journal article" date="2007" name="BMC Biol.">
        <title>A 100%-complete sequence reveals unusually simple genomic features in the hot-spring red alga Cyanidioschyzon merolae.</title>
        <authorList>
            <person name="Nozaki H."/>
            <person name="Takano H."/>
            <person name="Misumi O."/>
            <person name="Terasawa K."/>
            <person name="Matsuzaki M."/>
            <person name="Maruyama S."/>
            <person name="Nishida K."/>
            <person name="Yagisawa F."/>
            <person name="Yoshida Y."/>
            <person name="Fujiwara T."/>
            <person name="Takio S."/>
            <person name="Tamura K."/>
            <person name="Chung S.J."/>
            <person name="Nakamura S."/>
            <person name="Kuroiwa H."/>
            <person name="Tanaka K."/>
            <person name="Sato N."/>
            <person name="Kuroiwa T."/>
        </authorList>
    </citation>
    <scope>NUCLEOTIDE SEQUENCE [LARGE SCALE GENOMIC DNA]</scope>
    <source>
        <strain evidence="2 3">10D</strain>
    </source>
</reference>
<accession>M1V400</accession>
<dbReference type="KEGG" id="cme:CYME_CMC124C"/>
<dbReference type="PANTHER" id="PTHR10953">
    <property type="entry name" value="UBIQUITIN-ACTIVATING ENZYME E1"/>
    <property type="match status" value="1"/>
</dbReference>
<reference evidence="2 3" key="1">
    <citation type="journal article" date="2004" name="Nature">
        <title>Genome sequence of the ultrasmall unicellular red alga Cyanidioschyzon merolae 10D.</title>
        <authorList>
            <person name="Matsuzaki M."/>
            <person name="Misumi O."/>
            <person name="Shin-i T."/>
            <person name="Maruyama S."/>
            <person name="Takahara M."/>
            <person name="Miyagishima S."/>
            <person name="Mori T."/>
            <person name="Nishida K."/>
            <person name="Yagisawa F."/>
            <person name="Nishida K."/>
            <person name="Yoshida Y."/>
            <person name="Nishimura Y."/>
            <person name="Nakao S."/>
            <person name="Kobayashi T."/>
            <person name="Momoyama Y."/>
            <person name="Higashiyama T."/>
            <person name="Minoda A."/>
            <person name="Sano M."/>
            <person name="Nomoto H."/>
            <person name="Oishi K."/>
            <person name="Hayashi H."/>
            <person name="Ohta F."/>
            <person name="Nishizaka S."/>
            <person name="Haga S."/>
            <person name="Miura S."/>
            <person name="Morishita T."/>
            <person name="Kabeya Y."/>
            <person name="Terasawa K."/>
            <person name="Suzuki Y."/>
            <person name="Ishii Y."/>
            <person name="Asakawa S."/>
            <person name="Takano H."/>
            <person name="Ohta N."/>
            <person name="Kuroiwa H."/>
            <person name="Tanaka K."/>
            <person name="Shimizu N."/>
            <person name="Sugano S."/>
            <person name="Sato N."/>
            <person name="Nozaki H."/>
            <person name="Ogasawara N."/>
            <person name="Kohara Y."/>
            <person name="Kuroiwa T."/>
        </authorList>
    </citation>
    <scope>NUCLEOTIDE SEQUENCE [LARGE SCALE GENOMIC DNA]</scope>
    <source>
        <strain evidence="2 3">10D</strain>
    </source>
</reference>
<keyword evidence="3" id="KW-1185">Reference proteome</keyword>
<dbReference type="eggNOG" id="KOG2014">
    <property type="taxonomic scope" value="Eukaryota"/>
</dbReference>
<dbReference type="Proteomes" id="UP000007014">
    <property type="component" value="Chromosome 3"/>
</dbReference>
<evidence type="ECO:0000313" key="2">
    <source>
        <dbReference type="EMBL" id="BAM79050.1"/>
    </source>
</evidence>
<gene>
    <name evidence="2" type="ORF">CYME_CMC124C</name>
</gene>
<dbReference type="GeneID" id="16992524"/>
<dbReference type="GO" id="GO:0019948">
    <property type="term" value="F:SUMO activating enzyme activity"/>
    <property type="evidence" value="ECO:0007669"/>
    <property type="project" value="TreeGrafter"/>
</dbReference>
<name>M1V400_CYAM1</name>
<dbReference type="Gramene" id="CMC124CT">
    <property type="protein sequence ID" value="CMC124CT"/>
    <property type="gene ID" value="CMC124C"/>
</dbReference>